<keyword evidence="2" id="KW-1185">Reference proteome</keyword>
<protein>
    <submittedName>
        <fullName evidence="1">Uncharacterized protein</fullName>
    </submittedName>
</protein>
<accession>A0A222P4K6</accession>
<organism evidence="1 2">
    <name type="scientific">Legionella clemsonensis</name>
    <dbReference type="NCBI Taxonomy" id="1867846"/>
    <lineage>
        <taxon>Bacteria</taxon>
        <taxon>Pseudomonadati</taxon>
        <taxon>Pseudomonadota</taxon>
        <taxon>Gammaproteobacteria</taxon>
        <taxon>Legionellales</taxon>
        <taxon>Legionellaceae</taxon>
        <taxon>Legionella</taxon>
    </lineage>
</organism>
<dbReference type="KEGG" id="lcd:clem_11055"/>
<proteinExistence type="predicted"/>
<gene>
    <name evidence="1" type="ORF">clem_11055</name>
</gene>
<evidence type="ECO:0000313" key="1">
    <source>
        <dbReference type="EMBL" id="ASQ46757.1"/>
    </source>
</evidence>
<dbReference type="RefSeq" id="WP_094091584.1">
    <property type="nucleotide sequence ID" value="NZ_CP016397.1"/>
</dbReference>
<sequence length="256" mass="29904">MKNIIKLIENLSDEDAGLLAKIGAKIENLEIEIPDTRYIYYKRNGRKYYIHCYDDANPVAYFFIKNSSWDPYQEVKIYKDRIDAALIRMASQQENAHNHREYPDFEERRKMIAKGDYLFLFNIPFAELRFDEQEIIKKRGFQRRGSETYHPLSREGQKLVKLIKSTKDELEFAQKASLFFSGREEAKSDHVQSRKATWKNLLDGKHSLTKGFSEEQIMGYFSIALKGVAPAGFQDAYSQGRLEEDEVKSKSRCILS</sequence>
<name>A0A222P4K6_9GAMM</name>
<evidence type="ECO:0000313" key="2">
    <source>
        <dbReference type="Proteomes" id="UP000201728"/>
    </source>
</evidence>
<dbReference type="EMBL" id="CP016397">
    <property type="protein sequence ID" value="ASQ46757.1"/>
    <property type="molecule type" value="Genomic_DNA"/>
</dbReference>
<reference evidence="2" key="1">
    <citation type="submission" date="2016-07" db="EMBL/GenBank/DDBJ databases">
        <authorList>
            <person name="Florea S."/>
            <person name="Webb J.S."/>
            <person name="Jaromczyk J."/>
            <person name="Schardl C.L."/>
        </authorList>
    </citation>
    <scope>NUCLEOTIDE SEQUENCE [LARGE SCALE GENOMIC DNA]</scope>
    <source>
        <strain evidence="2">CDC-D5610</strain>
    </source>
</reference>
<dbReference type="Proteomes" id="UP000201728">
    <property type="component" value="Chromosome"/>
</dbReference>
<dbReference type="AlphaFoldDB" id="A0A222P4K6"/>